<dbReference type="Proteomes" id="UP000501812">
    <property type="component" value="Chromosome"/>
</dbReference>
<dbReference type="RefSeq" id="WP_169453708.1">
    <property type="nucleotide sequence ID" value="NZ_CP051774.1"/>
</dbReference>
<name>A0A858RFQ5_9BACT</name>
<organism evidence="1 2">
    <name type="scientific">Luteolibacter luteus</name>
    <dbReference type="NCBI Taxonomy" id="2728835"/>
    <lineage>
        <taxon>Bacteria</taxon>
        <taxon>Pseudomonadati</taxon>
        <taxon>Verrucomicrobiota</taxon>
        <taxon>Verrucomicrobiia</taxon>
        <taxon>Verrucomicrobiales</taxon>
        <taxon>Verrucomicrobiaceae</taxon>
        <taxon>Luteolibacter</taxon>
    </lineage>
</organism>
<sequence length="173" mass="18457">MLATTLPAFHRWFLATRASGAPGIVLYGDPALPKGLAAAVARHLNEFDDDSKGNWTAFAPELIAEISESAPQRGLLGLPDGCKDCPPNSPCGRKRVLQALGKRGQAVLDGTLAVAACAPLREVFRVSLGPPPETGLHFHLVLHPEHFSDRSLASIIGDTFLEWDATRELADSA</sequence>
<dbReference type="EMBL" id="CP051774">
    <property type="protein sequence ID" value="QJE95394.1"/>
    <property type="molecule type" value="Genomic_DNA"/>
</dbReference>
<dbReference type="AlphaFoldDB" id="A0A858RFQ5"/>
<proteinExistence type="predicted"/>
<reference evidence="1 2" key="1">
    <citation type="submission" date="2020-04" db="EMBL/GenBank/DDBJ databases">
        <title>Luteolibacter sp. G-1-1-1 isolated from soil.</title>
        <authorList>
            <person name="Dahal R.H."/>
        </authorList>
    </citation>
    <scope>NUCLEOTIDE SEQUENCE [LARGE SCALE GENOMIC DNA]</scope>
    <source>
        <strain evidence="1 2">G-1-1-1</strain>
    </source>
</reference>
<gene>
    <name evidence="1" type="ORF">HHL09_06230</name>
</gene>
<evidence type="ECO:0000313" key="2">
    <source>
        <dbReference type="Proteomes" id="UP000501812"/>
    </source>
</evidence>
<evidence type="ECO:0000313" key="1">
    <source>
        <dbReference type="EMBL" id="QJE95394.1"/>
    </source>
</evidence>
<dbReference type="KEGG" id="luo:HHL09_06230"/>
<accession>A0A858RFQ5</accession>
<protein>
    <submittedName>
        <fullName evidence="1">Uncharacterized protein</fullName>
    </submittedName>
</protein>
<keyword evidence="2" id="KW-1185">Reference proteome</keyword>